<dbReference type="SUPFAM" id="SSF55021">
    <property type="entry name" value="ACT-like"/>
    <property type="match status" value="2"/>
</dbReference>
<dbReference type="InterPro" id="IPR045865">
    <property type="entry name" value="ACT-like_dom_sf"/>
</dbReference>
<proteinExistence type="predicted"/>
<dbReference type="Pfam" id="PF01842">
    <property type="entry name" value="ACT"/>
    <property type="match status" value="1"/>
</dbReference>
<accession>A0A9W7H555</accession>
<dbReference type="EMBL" id="BSYR01000010">
    <property type="protein sequence ID" value="GMI71190.1"/>
    <property type="molecule type" value="Genomic_DNA"/>
</dbReference>
<evidence type="ECO:0000313" key="5">
    <source>
        <dbReference type="Proteomes" id="UP001165190"/>
    </source>
</evidence>
<dbReference type="InterPro" id="IPR040217">
    <property type="entry name" value="ACR1-12"/>
</dbReference>
<dbReference type="Pfam" id="PF24931">
    <property type="entry name" value="ACT_ACR9_3rd"/>
    <property type="match status" value="1"/>
</dbReference>
<dbReference type="Pfam" id="PF24914">
    <property type="entry name" value="ACR10_N"/>
    <property type="match status" value="1"/>
</dbReference>
<feature type="domain" description="ACT" evidence="3">
    <location>
        <begin position="116"/>
        <end position="199"/>
    </location>
</feature>
<evidence type="ECO:0000259" key="3">
    <source>
        <dbReference type="PROSITE" id="PS51671"/>
    </source>
</evidence>
<dbReference type="OrthoDB" id="2019824at2759"/>
<dbReference type="PANTHER" id="PTHR31096">
    <property type="entry name" value="ACT DOMAIN-CONTAINING PROTEIN ACR4-RELATED"/>
    <property type="match status" value="1"/>
</dbReference>
<gene>
    <name evidence="4" type="ORF">HRI_000788300</name>
</gene>
<protein>
    <recommendedName>
        <fullName evidence="2">ACT domain-containing protein ACR</fullName>
    </recommendedName>
    <alternativeName>
        <fullName evidence="2">Protein ACT DOMAIN REPEATS</fullName>
    </alternativeName>
</protein>
<organism evidence="4 5">
    <name type="scientific">Hibiscus trionum</name>
    <name type="common">Flower of an hour</name>
    <dbReference type="NCBI Taxonomy" id="183268"/>
    <lineage>
        <taxon>Eukaryota</taxon>
        <taxon>Viridiplantae</taxon>
        <taxon>Streptophyta</taxon>
        <taxon>Embryophyta</taxon>
        <taxon>Tracheophyta</taxon>
        <taxon>Spermatophyta</taxon>
        <taxon>Magnoliopsida</taxon>
        <taxon>eudicotyledons</taxon>
        <taxon>Gunneridae</taxon>
        <taxon>Pentapetalae</taxon>
        <taxon>rosids</taxon>
        <taxon>malvids</taxon>
        <taxon>Malvales</taxon>
        <taxon>Malvaceae</taxon>
        <taxon>Malvoideae</taxon>
        <taxon>Hibiscus</taxon>
    </lineage>
</organism>
<dbReference type="AlphaFoldDB" id="A0A9W7H555"/>
<dbReference type="PANTHER" id="PTHR31096:SF23">
    <property type="entry name" value="ACT DOMAIN-CONTAINING PROTEIN ACR10"/>
    <property type="match status" value="1"/>
</dbReference>
<dbReference type="GO" id="GO:0016597">
    <property type="term" value="F:amino acid binding"/>
    <property type="evidence" value="ECO:0007669"/>
    <property type="project" value="UniProtKB-UniRule"/>
</dbReference>
<name>A0A9W7H555_HIBTR</name>
<dbReference type="Gene3D" id="3.30.70.260">
    <property type="match status" value="1"/>
</dbReference>
<comment type="caution">
    <text evidence="4">The sequence shown here is derived from an EMBL/GenBank/DDBJ whole genome shotgun (WGS) entry which is preliminary data.</text>
</comment>
<evidence type="ECO:0000256" key="1">
    <source>
        <dbReference type="ARBA" id="ARBA00022737"/>
    </source>
</evidence>
<evidence type="ECO:0000313" key="4">
    <source>
        <dbReference type="EMBL" id="GMI71190.1"/>
    </source>
</evidence>
<dbReference type="InterPro" id="IPR056816">
    <property type="entry name" value="ACR2/9/10_N"/>
</dbReference>
<dbReference type="Pfam" id="PF24926">
    <property type="entry name" value="ACT_ACR9_C"/>
    <property type="match status" value="1"/>
</dbReference>
<keyword evidence="5" id="KW-1185">Reference proteome</keyword>
<dbReference type="Proteomes" id="UP001165190">
    <property type="component" value="Unassembled WGS sequence"/>
</dbReference>
<sequence>MGILHDDVVIIRQSEKVGDPSVVTVNCPDKTGLGCDLCRILLFFGLSIVRGDVSTDGKWCYIVFWVVCKPTTSWDSSRWELLKKRLVDACPSCSSASGFLYYRSELHPPKPPDVFLLKLCCYDRKGLLHDVTQVLCSLELNIEKVKVSTVPDGTVMDLFFVTDTRELLHTKKRQEEAYKALEDIMQDPLISCNIEKVGPEITACSPALPFLPAAITHDIFHLEISDELPSVSLTSNDVSVMMDNTLSPAHTLVQIVCQDHKGLLYDIMRTLKDYDLQISYGRFYIKQGRKCDIDLFITQADGKKIVDPSKQSALSSRLNMELLQPLRVAVVSRGPDTELLVANPVELSRKGRPLVFHDITLALKMLKTCIFLAEIGRHMIGDLEWEVYRVLLDEGASLSISRRKVEEGVWKLLMGWE</sequence>
<reference evidence="4" key="1">
    <citation type="submission" date="2023-05" db="EMBL/GenBank/DDBJ databases">
        <title>Genome and transcriptome analyses reveal genes involved in the formation of fine ridges on petal epidermal cells in Hibiscus trionum.</title>
        <authorList>
            <person name="Koshimizu S."/>
            <person name="Masuda S."/>
            <person name="Ishii T."/>
            <person name="Shirasu K."/>
            <person name="Hoshino A."/>
            <person name="Arita M."/>
        </authorList>
    </citation>
    <scope>NUCLEOTIDE SEQUENCE</scope>
    <source>
        <strain evidence="4">Hamamatsu line</strain>
    </source>
</reference>
<dbReference type="InterPro" id="IPR056805">
    <property type="entry name" value="ACT_ACR9/10_C"/>
</dbReference>
<keyword evidence="1 2" id="KW-0677">Repeat</keyword>
<evidence type="ECO:0000256" key="2">
    <source>
        <dbReference type="RuleBase" id="RU369043"/>
    </source>
</evidence>
<dbReference type="PROSITE" id="PS51671">
    <property type="entry name" value="ACT"/>
    <property type="match status" value="1"/>
</dbReference>
<comment type="function">
    <text evidence="2">Binds amino acids.</text>
</comment>
<dbReference type="InterPro" id="IPR002912">
    <property type="entry name" value="ACT_dom"/>
</dbReference>